<organism evidence="3 4">
    <name type="scientific">Porites lobata</name>
    <dbReference type="NCBI Taxonomy" id="104759"/>
    <lineage>
        <taxon>Eukaryota</taxon>
        <taxon>Metazoa</taxon>
        <taxon>Cnidaria</taxon>
        <taxon>Anthozoa</taxon>
        <taxon>Hexacorallia</taxon>
        <taxon>Scleractinia</taxon>
        <taxon>Fungiina</taxon>
        <taxon>Poritidae</taxon>
        <taxon>Porites</taxon>
    </lineage>
</organism>
<sequence>MKSSLLALLLVAVVLFVAVESHKRFRGLGRGWGKSRENQGTPRRWNNGKPMGQWNGNRRRWHGGNQGGHFRPLGWNHGKPMGPYNGNRWKWQRRNQGRPCNQPRFKCPRGCVNCSSHGVCTECKPGLKLYSPQNSNITKCVSNDAKQNKSACGKMCMECSESGVCLKCIEPLELIQIPVVKGLSDPQFKRTICGKWPSLHKGKTRKGGRNPGVLDVPE</sequence>
<protein>
    <submittedName>
        <fullName evidence="3">Uncharacterized protein</fullName>
    </submittedName>
</protein>
<proteinExistence type="predicted"/>
<dbReference type="InterPro" id="IPR009030">
    <property type="entry name" value="Growth_fac_rcpt_cys_sf"/>
</dbReference>
<feature type="chain" id="PRO_5046647793" evidence="2">
    <location>
        <begin position="22"/>
        <end position="218"/>
    </location>
</feature>
<reference evidence="3 4" key="1">
    <citation type="submission" date="2022-05" db="EMBL/GenBank/DDBJ databases">
        <authorList>
            <consortium name="Genoscope - CEA"/>
            <person name="William W."/>
        </authorList>
    </citation>
    <scope>NUCLEOTIDE SEQUENCE [LARGE SCALE GENOMIC DNA]</scope>
</reference>
<feature type="region of interest" description="Disordered" evidence="1">
    <location>
        <begin position="31"/>
        <end position="77"/>
    </location>
</feature>
<feature type="signal peptide" evidence="2">
    <location>
        <begin position="1"/>
        <end position="21"/>
    </location>
</feature>
<evidence type="ECO:0000313" key="4">
    <source>
        <dbReference type="Proteomes" id="UP001159405"/>
    </source>
</evidence>
<evidence type="ECO:0000256" key="1">
    <source>
        <dbReference type="SAM" id="MobiDB-lite"/>
    </source>
</evidence>
<evidence type="ECO:0000313" key="3">
    <source>
        <dbReference type="EMBL" id="CAH3147564.1"/>
    </source>
</evidence>
<accession>A0ABN8PP52</accession>
<feature type="compositionally biased region" description="Basic residues" evidence="1">
    <location>
        <begin position="199"/>
        <end position="208"/>
    </location>
</feature>
<dbReference type="EMBL" id="CALNXK010000081">
    <property type="protein sequence ID" value="CAH3147564.1"/>
    <property type="molecule type" value="Genomic_DNA"/>
</dbReference>
<dbReference type="Proteomes" id="UP001159405">
    <property type="component" value="Unassembled WGS sequence"/>
</dbReference>
<name>A0ABN8PP52_9CNID</name>
<evidence type="ECO:0000256" key="2">
    <source>
        <dbReference type="SAM" id="SignalP"/>
    </source>
</evidence>
<gene>
    <name evidence="3" type="ORF">PLOB_00046155</name>
</gene>
<keyword evidence="4" id="KW-1185">Reference proteome</keyword>
<feature type="region of interest" description="Disordered" evidence="1">
    <location>
        <begin position="199"/>
        <end position="218"/>
    </location>
</feature>
<dbReference type="SUPFAM" id="SSF57184">
    <property type="entry name" value="Growth factor receptor domain"/>
    <property type="match status" value="1"/>
</dbReference>
<keyword evidence="2" id="KW-0732">Signal</keyword>
<comment type="caution">
    <text evidence="3">The sequence shown here is derived from an EMBL/GenBank/DDBJ whole genome shotgun (WGS) entry which is preliminary data.</text>
</comment>